<proteinExistence type="predicted"/>
<name>A0A4T3F018_9SPHN</name>
<feature type="region of interest" description="Disordered" evidence="1">
    <location>
        <begin position="31"/>
        <end position="74"/>
    </location>
</feature>
<dbReference type="EMBL" id="SSHH01000002">
    <property type="protein sequence ID" value="TIX50391.1"/>
    <property type="molecule type" value="Genomic_DNA"/>
</dbReference>
<dbReference type="PROSITE" id="PS51257">
    <property type="entry name" value="PROKAR_LIPOPROTEIN"/>
    <property type="match status" value="1"/>
</dbReference>
<dbReference type="Pfam" id="PF01298">
    <property type="entry name" value="TbpB_B_D"/>
    <property type="match status" value="1"/>
</dbReference>
<feature type="domain" description="Transferrin-binding protein B C-lobe/N-lobe beta-barrel" evidence="3">
    <location>
        <begin position="464"/>
        <end position="567"/>
    </location>
</feature>
<sequence>MGRITTLSRVSFIALGAASLAACGGGGGGGGVVTTPPPVGGTPTPTPGGTPTPTPGGTPTPTPGGTPTGANDDLFQPLASESFVNDAVGSAARVGNSGSFDILWVEKSNLTISYSASDNSYTVATARDSGRFLPADIIYEDTAQWVFESINGNTTDRLLLTKPGSSGSFTYRYVGGATWEHNETDSTGVTGSVHAFTYGVPTPAASLPVTGRGFFDIDVLASDADISYVGQGEAVIDFGSGRLDFIAPLDRVLSDGSVFEDYADFIATAALGSGNSFSGSFEFWPNITGELDGRLYGPGADEIGATFIGTDASLGRPFGGFVVGRRQDLQTLADFSGLIDNGSFSASRLVRYSESGLGSVDSYDDTDFRNFAHYDGSTSQYEVNVGGYTYGFGPSDFVGSDGRFAEFVDSDGISYRVFETGPGNPDIELTYASFVWMNSVEVDGSVLVDDNHFIEFGLRSDMSPQTGEATYSGRLYGVAVSDERVFDLTGTTSFAIDFADTSLTGQFRPTAQNRADGMSYAVSPIDLTGSLNGVWIQAHGNAFSFHVDGQLYGPLGEEIAGIFNGHIGDDPVNTGISMFGSGAFVGTRD</sequence>
<dbReference type="Proteomes" id="UP000309389">
    <property type="component" value="Unassembled WGS sequence"/>
</dbReference>
<evidence type="ECO:0000256" key="2">
    <source>
        <dbReference type="SAM" id="SignalP"/>
    </source>
</evidence>
<protein>
    <recommendedName>
        <fullName evidence="3">Transferrin-binding protein B C-lobe/N-lobe beta-barrel domain-containing protein</fullName>
    </recommendedName>
</protein>
<accession>A0A4T3F018</accession>
<evidence type="ECO:0000313" key="5">
    <source>
        <dbReference type="Proteomes" id="UP000309389"/>
    </source>
</evidence>
<feature type="chain" id="PRO_5020467535" description="Transferrin-binding protein B C-lobe/N-lobe beta-barrel domain-containing protein" evidence="2">
    <location>
        <begin position="23"/>
        <end position="589"/>
    </location>
</feature>
<reference evidence="4 5" key="1">
    <citation type="submission" date="2019-04" db="EMBL/GenBank/DDBJ databases">
        <title>Altererythrobacter aquimixticola sp. nov., isolated from sediment of junction between the ocean and a freshwater spring.</title>
        <authorList>
            <person name="Yoon J.-H."/>
        </authorList>
    </citation>
    <scope>NUCLEOTIDE SEQUENCE [LARGE SCALE GENOMIC DNA]</scope>
    <source>
        <strain evidence="4 5">SSKS-13</strain>
    </source>
</reference>
<keyword evidence="5" id="KW-1185">Reference proteome</keyword>
<feature type="compositionally biased region" description="Pro residues" evidence="1">
    <location>
        <begin position="35"/>
        <end position="64"/>
    </location>
</feature>
<organism evidence="4 5">
    <name type="scientific">Alteraurantiacibacter aquimixticola</name>
    <dbReference type="NCBI Taxonomy" id="2489173"/>
    <lineage>
        <taxon>Bacteria</taxon>
        <taxon>Pseudomonadati</taxon>
        <taxon>Pseudomonadota</taxon>
        <taxon>Alphaproteobacteria</taxon>
        <taxon>Sphingomonadales</taxon>
        <taxon>Erythrobacteraceae</taxon>
        <taxon>Alteraurantiacibacter</taxon>
    </lineage>
</organism>
<dbReference type="AlphaFoldDB" id="A0A4T3F018"/>
<dbReference type="RefSeq" id="WP_136693411.1">
    <property type="nucleotide sequence ID" value="NZ_SSHH01000002.1"/>
</dbReference>
<dbReference type="InterPro" id="IPR011250">
    <property type="entry name" value="OMP/PagP_B-barrel"/>
</dbReference>
<dbReference type="Gene3D" id="2.40.160.90">
    <property type="match status" value="2"/>
</dbReference>
<evidence type="ECO:0000313" key="4">
    <source>
        <dbReference type="EMBL" id="TIX50391.1"/>
    </source>
</evidence>
<comment type="caution">
    <text evidence="4">The sequence shown here is derived from an EMBL/GenBank/DDBJ whole genome shotgun (WGS) entry which is preliminary data.</text>
</comment>
<keyword evidence="2" id="KW-0732">Signal</keyword>
<dbReference type="OrthoDB" id="7529687at2"/>
<gene>
    <name evidence="4" type="ORF">E5222_08940</name>
</gene>
<dbReference type="SUPFAM" id="SSF56925">
    <property type="entry name" value="OMPA-like"/>
    <property type="match status" value="2"/>
</dbReference>
<evidence type="ECO:0000259" key="3">
    <source>
        <dbReference type="Pfam" id="PF01298"/>
    </source>
</evidence>
<feature type="signal peptide" evidence="2">
    <location>
        <begin position="1"/>
        <end position="22"/>
    </location>
</feature>
<evidence type="ECO:0000256" key="1">
    <source>
        <dbReference type="SAM" id="MobiDB-lite"/>
    </source>
</evidence>
<dbReference type="InterPro" id="IPR001677">
    <property type="entry name" value="TbpB_B_D"/>
</dbReference>